<dbReference type="Gene3D" id="2.40.10.120">
    <property type="match status" value="1"/>
</dbReference>
<dbReference type="PRINTS" id="PR00834">
    <property type="entry name" value="PROTEASES2C"/>
</dbReference>
<evidence type="ECO:0000256" key="1">
    <source>
        <dbReference type="ARBA" id="ARBA00022670"/>
    </source>
</evidence>
<dbReference type="GO" id="GO:0006508">
    <property type="term" value="P:proteolysis"/>
    <property type="evidence" value="ECO:0007669"/>
    <property type="project" value="UniProtKB-KW"/>
</dbReference>
<keyword evidence="2" id="KW-0378">Hydrolase</keyword>
<dbReference type="Pfam" id="PF13365">
    <property type="entry name" value="Trypsin_2"/>
    <property type="match status" value="1"/>
</dbReference>
<dbReference type="PANTHER" id="PTHR43343:SF3">
    <property type="entry name" value="PROTEASE DO-LIKE 8, CHLOROPLASTIC"/>
    <property type="match status" value="1"/>
</dbReference>
<dbReference type="InterPro" id="IPR051201">
    <property type="entry name" value="Chloro_Bact_Ser_Proteases"/>
</dbReference>
<feature type="non-terminal residue" evidence="3">
    <location>
        <position position="293"/>
    </location>
</feature>
<accession>A0A382RG45</accession>
<dbReference type="GO" id="GO:0004252">
    <property type="term" value="F:serine-type endopeptidase activity"/>
    <property type="evidence" value="ECO:0007669"/>
    <property type="project" value="InterPro"/>
</dbReference>
<name>A0A382RG45_9ZZZZ</name>
<dbReference type="InterPro" id="IPR001940">
    <property type="entry name" value="Peptidase_S1C"/>
</dbReference>
<dbReference type="AlphaFoldDB" id="A0A382RG45"/>
<keyword evidence="1" id="KW-0645">Protease</keyword>
<evidence type="ECO:0000256" key="2">
    <source>
        <dbReference type="ARBA" id="ARBA00022801"/>
    </source>
</evidence>
<dbReference type="PANTHER" id="PTHR43343">
    <property type="entry name" value="PEPTIDASE S12"/>
    <property type="match status" value="1"/>
</dbReference>
<sequence length="293" mass="30969">MKLAQCVFRVRTTGISFAVLAVLCIGQFSPSAVSAMEPFSLADVIERVKPVVVNISATGGSDRSVLATPERFSDGDQSFEDFFRKFFGQQSFVPTEDGRPRARAMGSGFIVDPSGLVVTNNHVVTGATEVTVTLNDGTQLSAEVVGFDPKTDLSLLQVETDRELPSAIFGNSDRARVGDRVFAIGNPFGLQGTVTTGIVSARGRDIRSGPFDDFLQIDAPINQGNSGGPLFDVTGKVIGVNTAIFSPNGGNVGIGFAIPSGQARPVIEQLRAQGDVDRGWLGGQIQSLDEDIS</sequence>
<reference evidence="3" key="1">
    <citation type="submission" date="2018-05" db="EMBL/GenBank/DDBJ databases">
        <authorList>
            <person name="Lanie J.A."/>
            <person name="Ng W.-L."/>
            <person name="Kazmierczak K.M."/>
            <person name="Andrzejewski T.M."/>
            <person name="Davidsen T.M."/>
            <person name="Wayne K.J."/>
            <person name="Tettelin H."/>
            <person name="Glass J.I."/>
            <person name="Rusch D."/>
            <person name="Podicherti R."/>
            <person name="Tsui H.-C.T."/>
            <person name="Winkler M.E."/>
        </authorList>
    </citation>
    <scope>NUCLEOTIDE SEQUENCE</scope>
</reference>
<dbReference type="SUPFAM" id="SSF50494">
    <property type="entry name" value="Trypsin-like serine proteases"/>
    <property type="match status" value="1"/>
</dbReference>
<evidence type="ECO:0008006" key="4">
    <source>
        <dbReference type="Google" id="ProtNLM"/>
    </source>
</evidence>
<dbReference type="EMBL" id="UINC01121056">
    <property type="protein sequence ID" value="SVC95938.1"/>
    <property type="molecule type" value="Genomic_DNA"/>
</dbReference>
<protein>
    <recommendedName>
        <fullName evidence="4">PDZ domain-containing protein</fullName>
    </recommendedName>
</protein>
<gene>
    <name evidence="3" type="ORF">METZ01_LOCUS348792</name>
</gene>
<evidence type="ECO:0000313" key="3">
    <source>
        <dbReference type="EMBL" id="SVC95938.1"/>
    </source>
</evidence>
<dbReference type="InterPro" id="IPR009003">
    <property type="entry name" value="Peptidase_S1_PA"/>
</dbReference>
<organism evidence="3">
    <name type="scientific">marine metagenome</name>
    <dbReference type="NCBI Taxonomy" id="408172"/>
    <lineage>
        <taxon>unclassified sequences</taxon>
        <taxon>metagenomes</taxon>
        <taxon>ecological metagenomes</taxon>
    </lineage>
</organism>
<proteinExistence type="predicted"/>